<evidence type="ECO:0000313" key="1">
    <source>
        <dbReference type="EMBL" id="GJS84365.1"/>
    </source>
</evidence>
<comment type="caution">
    <text evidence="1">The sequence shown here is derived from an EMBL/GenBank/DDBJ whole genome shotgun (WGS) entry which is preliminary data.</text>
</comment>
<reference evidence="1" key="1">
    <citation type="journal article" date="2022" name="Int. J. Mol. Sci.">
        <title>Draft Genome of Tanacetum Coccineum: Genomic Comparison of Closely Related Tanacetum-Family Plants.</title>
        <authorList>
            <person name="Yamashiro T."/>
            <person name="Shiraishi A."/>
            <person name="Nakayama K."/>
            <person name="Satake H."/>
        </authorList>
    </citation>
    <scope>NUCLEOTIDE SEQUENCE</scope>
</reference>
<name>A0ABQ4Z3H3_9ASTR</name>
<sequence length="400" mass="47012">MKGSCKSLIELKYLFEEVYKETTDQLDWNNPEGQQYPHDLRKPLLLIPNSRGRRVIHFDHFINNDLAYLSECGVKESARDVYSKRRIIAVTKIEIVEWHNYKHLDWITVCRDDDKLYKFKEGDFNRLRIQDIEDIPLLLVQGKRVEDLQLGVESYQKKLNLTKPDTYRPDLKRREAYIAYSNPRGFIYQKKDKKNRLIRIDELHKLSDGTPDDVRTALNDCLKGIRMQYLPQTIRRQRDKDNAGAMIQAIDKQLKTRRIMQSLEKFVGGRPYEEHAEFDESDTHVLERFDTSAGNPVKEILLKLNLPDHRILKDGGEVLKSKNFKEVLRHSDTECLSRSDEVLKLKNFKKDATLKLLKSTNQERCSRSHSRQTKEQAQDLKSMITTSNHKLTIEVKQAQD</sequence>
<gene>
    <name evidence="1" type="ORF">Tco_0750906</name>
</gene>
<proteinExistence type="predicted"/>
<keyword evidence="2" id="KW-1185">Reference proteome</keyword>
<protein>
    <submittedName>
        <fullName evidence="1">Uncharacterized protein</fullName>
    </submittedName>
</protein>
<evidence type="ECO:0000313" key="2">
    <source>
        <dbReference type="Proteomes" id="UP001151760"/>
    </source>
</evidence>
<organism evidence="1 2">
    <name type="scientific">Tanacetum coccineum</name>
    <dbReference type="NCBI Taxonomy" id="301880"/>
    <lineage>
        <taxon>Eukaryota</taxon>
        <taxon>Viridiplantae</taxon>
        <taxon>Streptophyta</taxon>
        <taxon>Embryophyta</taxon>
        <taxon>Tracheophyta</taxon>
        <taxon>Spermatophyta</taxon>
        <taxon>Magnoliopsida</taxon>
        <taxon>eudicotyledons</taxon>
        <taxon>Gunneridae</taxon>
        <taxon>Pentapetalae</taxon>
        <taxon>asterids</taxon>
        <taxon>campanulids</taxon>
        <taxon>Asterales</taxon>
        <taxon>Asteraceae</taxon>
        <taxon>Asteroideae</taxon>
        <taxon>Anthemideae</taxon>
        <taxon>Anthemidinae</taxon>
        <taxon>Tanacetum</taxon>
    </lineage>
</organism>
<reference evidence="1" key="2">
    <citation type="submission" date="2022-01" db="EMBL/GenBank/DDBJ databases">
        <authorList>
            <person name="Yamashiro T."/>
            <person name="Shiraishi A."/>
            <person name="Satake H."/>
            <person name="Nakayama K."/>
        </authorList>
    </citation>
    <scope>NUCLEOTIDE SEQUENCE</scope>
</reference>
<dbReference type="Proteomes" id="UP001151760">
    <property type="component" value="Unassembled WGS sequence"/>
</dbReference>
<accession>A0ABQ4Z3H3</accession>
<dbReference type="EMBL" id="BQNB010010968">
    <property type="protein sequence ID" value="GJS84365.1"/>
    <property type="molecule type" value="Genomic_DNA"/>
</dbReference>